<name>A0A101HGT1_9BACT</name>
<evidence type="ECO:0000313" key="1">
    <source>
        <dbReference type="EMBL" id="KUK76561.1"/>
    </source>
</evidence>
<organism evidence="1 2">
    <name type="scientific">candidate division WS6 bacterium 34_10</name>
    <dbReference type="NCBI Taxonomy" id="1641389"/>
    <lineage>
        <taxon>Bacteria</taxon>
        <taxon>Candidatus Dojkabacteria</taxon>
    </lineage>
</organism>
<comment type="caution">
    <text evidence="1">The sequence shown here is derived from an EMBL/GenBank/DDBJ whole genome shotgun (WGS) entry which is preliminary data.</text>
</comment>
<proteinExistence type="predicted"/>
<evidence type="ECO:0000313" key="2">
    <source>
        <dbReference type="Proteomes" id="UP000053904"/>
    </source>
</evidence>
<dbReference type="PANTHER" id="PTHR42702:SF1">
    <property type="entry name" value="REGULATORY PROTEIN FOR BETA-LACTAMASE"/>
    <property type="match status" value="1"/>
</dbReference>
<dbReference type="GO" id="GO:0047429">
    <property type="term" value="F:nucleoside triphosphate diphosphatase activity"/>
    <property type="evidence" value="ECO:0007669"/>
    <property type="project" value="InterPro"/>
</dbReference>
<protein>
    <submittedName>
        <fullName evidence="1">Pyrophosphatase</fullName>
    </submittedName>
</protein>
<dbReference type="Proteomes" id="UP000053904">
    <property type="component" value="Unassembled WGS sequence"/>
</dbReference>
<gene>
    <name evidence="1" type="ORF">XD93_0843</name>
</gene>
<dbReference type="EMBL" id="LGGO01000133">
    <property type="protein sequence ID" value="KUK76561.1"/>
    <property type="molecule type" value="Genomic_DNA"/>
</dbReference>
<reference evidence="2" key="1">
    <citation type="journal article" date="2015" name="MBio">
        <title>Genome-Resolved Metagenomic Analysis Reveals Roles for Candidate Phyla and Other Microbial Community Members in Biogeochemical Transformations in Oil Reservoirs.</title>
        <authorList>
            <person name="Hu P."/>
            <person name="Tom L."/>
            <person name="Singh A."/>
            <person name="Thomas B.C."/>
            <person name="Baker B.J."/>
            <person name="Piceno Y.M."/>
            <person name="Andersen G.L."/>
            <person name="Banfield J.F."/>
        </authorList>
    </citation>
    <scope>NUCLEOTIDE SEQUENCE [LARGE SCALE GENOMIC DNA]</scope>
</reference>
<dbReference type="Gene3D" id="1.10.287.1080">
    <property type="entry name" value="MazG-like"/>
    <property type="match status" value="1"/>
</dbReference>
<dbReference type="InterPro" id="IPR025984">
    <property type="entry name" value="DCTPP"/>
</dbReference>
<dbReference type="PANTHER" id="PTHR42702">
    <property type="entry name" value="NUCLEOTIDE PYROPHOSPHOHYDROLASE"/>
    <property type="match status" value="1"/>
</dbReference>
<dbReference type="GO" id="GO:0009143">
    <property type="term" value="P:nucleoside triphosphate catabolic process"/>
    <property type="evidence" value="ECO:0007669"/>
    <property type="project" value="InterPro"/>
</dbReference>
<dbReference type="SUPFAM" id="SSF101386">
    <property type="entry name" value="all-alpha NTP pyrophosphatases"/>
    <property type="match status" value="1"/>
</dbReference>
<sequence>MDIKKIQEKIWQNKVDKNFNTTNVEKEFCLTHGELSEAYQAYIKKEDDLGEEVADVAIYLLALAKMLNIDIQKEILKKIEKNEKREYKKINGVTKRVKEA</sequence>
<accession>A0A101HGT1</accession>
<dbReference type="AlphaFoldDB" id="A0A101HGT1"/>
<dbReference type="Pfam" id="PF12643">
    <property type="entry name" value="MazG-like"/>
    <property type="match status" value="1"/>
</dbReference>